<name>A0A0F9IG42_9ZZZZ</name>
<reference evidence="1" key="1">
    <citation type="journal article" date="2015" name="Nature">
        <title>Complex archaea that bridge the gap between prokaryotes and eukaryotes.</title>
        <authorList>
            <person name="Spang A."/>
            <person name="Saw J.H."/>
            <person name="Jorgensen S.L."/>
            <person name="Zaremba-Niedzwiedzka K."/>
            <person name="Martijn J."/>
            <person name="Lind A.E."/>
            <person name="van Eijk R."/>
            <person name="Schleper C."/>
            <person name="Guy L."/>
            <person name="Ettema T.J."/>
        </authorList>
    </citation>
    <scope>NUCLEOTIDE SEQUENCE</scope>
</reference>
<sequence>MTEPMTARQFARELIYCYGDETHPKVRSVQGLMDQEFNAGVEATVKSLALHYSPHVTEDAMMSLVEDLKRPEPE</sequence>
<proteinExistence type="predicted"/>
<accession>A0A0F9IG42</accession>
<comment type="caution">
    <text evidence="1">The sequence shown here is derived from an EMBL/GenBank/DDBJ whole genome shotgun (WGS) entry which is preliminary data.</text>
</comment>
<protein>
    <submittedName>
        <fullName evidence="1">Uncharacterized protein</fullName>
    </submittedName>
</protein>
<gene>
    <name evidence="1" type="ORF">LCGC14_1584050</name>
</gene>
<evidence type="ECO:0000313" key="1">
    <source>
        <dbReference type="EMBL" id="KKM26516.1"/>
    </source>
</evidence>
<organism evidence="1">
    <name type="scientific">marine sediment metagenome</name>
    <dbReference type="NCBI Taxonomy" id="412755"/>
    <lineage>
        <taxon>unclassified sequences</taxon>
        <taxon>metagenomes</taxon>
        <taxon>ecological metagenomes</taxon>
    </lineage>
</organism>
<dbReference type="EMBL" id="LAZR01012499">
    <property type="protein sequence ID" value="KKM26516.1"/>
    <property type="molecule type" value="Genomic_DNA"/>
</dbReference>
<dbReference type="AlphaFoldDB" id="A0A0F9IG42"/>